<name>A0A2I0KLA4_PUNGR</name>
<proteinExistence type="predicted"/>
<evidence type="ECO:0000259" key="1">
    <source>
        <dbReference type="Pfam" id="PF13976"/>
    </source>
</evidence>
<evidence type="ECO:0000313" key="3">
    <source>
        <dbReference type="Proteomes" id="UP000233551"/>
    </source>
</evidence>
<dbReference type="Proteomes" id="UP000233551">
    <property type="component" value="Unassembled WGS sequence"/>
</dbReference>
<dbReference type="STRING" id="22663.A0A2I0KLA4"/>
<dbReference type="EMBL" id="PGOL01000513">
    <property type="protein sequence ID" value="PKI69297.1"/>
    <property type="molecule type" value="Genomic_DNA"/>
</dbReference>
<dbReference type="Pfam" id="PF13976">
    <property type="entry name" value="gag_pre-integrs"/>
    <property type="match status" value="1"/>
</dbReference>
<protein>
    <recommendedName>
        <fullName evidence="1">GAG-pre-integrase domain-containing protein</fullName>
    </recommendedName>
</protein>
<feature type="domain" description="GAG-pre-integrase" evidence="1">
    <location>
        <begin position="57"/>
        <end position="114"/>
    </location>
</feature>
<dbReference type="InterPro" id="IPR025724">
    <property type="entry name" value="GAG-pre-integrase_dom"/>
</dbReference>
<comment type="caution">
    <text evidence="2">The sequence shown here is derived from an EMBL/GenBank/DDBJ whole genome shotgun (WGS) entry which is preliminary data.</text>
</comment>
<keyword evidence="3" id="KW-1185">Reference proteome</keyword>
<dbReference type="AlphaFoldDB" id="A0A2I0KLA4"/>
<reference evidence="2 3" key="1">
    <citation type="submission" date="2017-11" db="EMBL/GenBank/DDBJ databases">
        <title>De-novo sequencing of pomegranate (Punica granatum L.) genome.</title>
        <authorList>
            <person name="Akparov Z."/>
            <person name="Amiraslanov A."/>
            <person name="Hajiyeva S."/>
            <person name="Abbasov M."/>
            <person name="Kaur K."/>
            <person name="Hamwieh A."/>
            <person name="Solovyev V."/>
            <person name="Salamov A."/>
            <person name="Braich B."/>
            <person name="Kosarev P."/>
            <person name="Mahmoud A."/>
            <person name="Hajiyev E."/>
            <person name="Babayeva S."/>
            <person name="Izzatullayeva V."/>
            <person name="Mammadov A."/>
            <person name="Mammadov A."/>
            <person name="Sharifova S."/>
            <person name="Ojaghi J."/>
            <person name="Eynullazada K."/>
            <person name="Bayramov B."/>
            <person name="Abdulazimova A."/>
            <person name="Shahmuradov I."/>
        </authorList>
    </citation>
    <scope>NUCLEOTIDE SEQUENCE [LARGE SCALE GENOMIC DNA]</scope>
    <source>
        <strain evidence="3">cv. AG2017</strain>
        <tissue evidence="2">Leaf</tissue>
    </source>
</reference>
<sequence>MEGVGWEGDECDSFVAVAEHGVSYSEGENHQSSWKIIKGAIVVVRGKKEDTLYMTVNNHDNIALASANSDADLWHCRLGHMSEKGMKQLCSMGKLPGLKTVALGLCEDCVFGKQKRVSFSKAGRTLKEQKL</sequence>
<organism evidence="2 3">
    <name type="scientific">Punica granatum</name>
    <name type="common">Pomegranate</name>
    <dbReference type="NCBI Taxonomy" id="22663"/>
    <lineage>
        <taxon>Eukaryota</taxon>
        <taxon>Viridiplantae</taxon>
        <taxon>Streptophyta</taxon>
        <taxon>Embryophyta</taxon>
        <taxon>Tracheophyta</taxon>
        <taxon>Spermatophyta</taxon>
        <taxon>Magnoliopsida</taxon>
        <taxon>eudicotyledons</taxon>
        <taxon>Gunneridae</taxon>
        <taxon>Pentapetalae</taxon>
        <taxon>rosids</taxon>
        <taxon>malvids</taxon>
        <taxon>Myrtales</taxon>
        <taxon>Lythraceae</taxon>
        <taxon>Punica</taxon>
    </lineage>
</organism>
<accession>A0A2I0KLA4</accession>
<evidence type="ECO:0000313" key="2">
    <source>
        <dbReference type="EMBL" id="PKI69297.1"/>
    </source>
</evidence>
<gene>
    <name evidence="2" type="ORF">CRG98_010298</name>
</gene>